<dbReference type="OrthoDB" id="2017676at2759"/>
<dbReference type="InterPro" id="IPR006957">
    <property type="entry name" value="EIN3"/>
</dbReference>
<evidence type="ECO:0000313" key="2">
    <source>
        <dbReference type="EMBL" id="RWR73307.1"/>
    </source>
</evidence>
<dbReference type="EMBL" id="QPKB01000001">
    <property type="protein sequence ID" value="RWR73307.1"/>
    <property type="molecule type" value="Genomic_DNA"/>
</dbReference>
<dbReference type="InterPro" id="IPR047091">
    <property type="entry name" value="EIN3-like_DNA-bd"/>
</dbReference>
<dbReference type="GO" id="GO:0005634">
    <property type="term" value="C:nucleus"/>
    <property type="evidence" value="ECO:0007669"/>
    <property type="project" value="InterPro"/>
</dbReference>
<dbReference type="AlphaFoldDB" id="A0A443N458"/>
<protein>
    <submittedName>
        <fullName evidence="2">Ethylene insensitive 3-like protein</fullName>
    </submittedName>
</protein>
<name>A0A443N458_9MAGN</name>
<feature type="domain" description="Ethylene insensitive 3-like DNA-binding" evidence="1">
    <location>
        <begin position="1"/>
        <end position="57"/>
    </location>
</feature>
<accession>A0A443N458</accession>
<dbReference type="Proteomes" id="UP000283530">
    <property type="component" value="Unassembled WGS sequence"/>
</dbReference>
<evidence type="ECO:0000313" key="3">
    <source>
        <dbReference type="Proteomes" id="UP000283530"/>
    </source>
</evidence>
<comment type="caution">
    <text evidence="2">The sequence shown here is derived from an EMBL/GenBank/DDBJ whole genome shotgun (WGS) entry which is preliminary data.</text>
</comment>
<dbReference type="PANTHER" id="PTHR33305:SF30">
    <property type="entry name" value="ETHYLENE INSENSITIVE 3-LIKE 3 PROTEIN"/>
    <property type="match status" value="1"/>
</dbReference>
<dbReference type="PANTHER" id="PTHR33305">
    <property type="entry name" value="ETHYLENE INSENSITIVE 3-LIKE 2 PROTEIN"/>
    <property type="match status" value="1"/>
</dbReference>
<dbReference type="Pfam" id="PF04873">
    <property type="entry name" value="EIN3_DNA-bd"/>
    <property type="match status" value="1"/>
</dbReference>
<proteinExistence type="predicted"/>
<evidence type="ECO:0000259" key="1">
    <source>
        <dbReference type="Pfam" id="PF04873"/>
    </source>
</evidence>
<sequence>MSLAHDTILKYMLNVVDVCKAQGFVYVIVLENGKAVGAASENLCSWWKNEVMFNENTTTHNHVLDFGDVGNPELVSYCTLWEL</sequence>
<dbReference type="GO" id="GO:0003700">
    <property type="term" value="F:DNA-binding transcription factor activity"/>
    <property type="evidence" value="ECO:0007669"/>
    <property type="project" value="InterPro"/>
</dbReference>
<reference evidence="2 3" key="1">
    <citation type="journal article" date="2019" name="Nat. Plants">
        <title>Stout camphor tree genome fills gaps in understanding of flowering plant genome evolution.</title>
        <authorList>
            <person name="Chaw S.M."/>
            <person name="Liu Y.C."/>
            <person name="Wu Y.W."/>
            <person name="Wang H.Y."/>
            <person name="Lin C.I."/>
            <person name="Wu C.S."/>
            <person name="Ke H.M."/>
            <person name="Chang L.Y."/>
            <person name="Hsu C.Y."/>
            <person name="Yang H.T."/>
            <person name="Sudianto E."/>
            <person name="Hsu M.H."/>
            <person name="Wu K.P."/>
            <person name="Wang L.N."/>
            <person name="Leebens-Mack J.H."/>
            <person name="Tsai I.J."/>
        </authorList>
    </citation>
    <scope>NUCLEOTIDE SEQUENCE [LARGE SCALE GENOMIC DNA]</scope>
    <source>
        <strain evidence="3">cv. Chaw 1501</strain>
        <tissue evidence="2">Young leaves</tissue>
    </source>
</reference>
<dbReference type="STRING" id="337451.A0A443N458"/>
<gene>
    <name evidence="2" type="ORF">CKAN_00157500</name>
</gene>
<organism evidence="2 3">
    <name type="scientific">Cinnamomum micranthum f. kanehirae</name>
    <dbReference type="NCBI Taxonomy" id="337451"/>
    <lineage>
        <taxon>Eukaryota</taxon>
        <taxon>Viridiplantae</taxon>
        <taxon>Streptophyta</taxon>
        <taxon>Embryophyta</taxon>
        <taxon>Tracheophyta</taxon>
        <taxon>Spermatophyta</taxon>
        <taxon>Magnoliopsida</taxon>
        <taxon>Magnoliidae</taxon>
        <taxon>Laurales</taxon>
        <taxon>Lauraceae</taxon>
        <taxon>Cinnamomum</taxon>
    </lineage>
</organism>
<keyword evidence="3" id="KW-1185">Reference proteome</keyword>